<protein>
    <submittedName>
        <fullName evidence="1">Uncharacterized protein</fullName>
    </submittedName>
</protein>
<proteinExistence type="predicted"/>
<comment type="caution">
    <text evidence="1">The sequence shown here is derived from an EMBL/GenBank/DDBJ whole genome shotgun (WGS) entry which is preliminary data.</text>
</comment>
<keyword evidence="2" id="KW-1185">Reference proteome</keyword>
<organism evidence="1 2">
    <name type="scientific">Meloidogyne enterolobii</name>
    <name type="common">Root-knot nematode worm</name>
    <name type="synonym">Meloidogyne mayaguensis</name>
    <dbReference type="NCBI Taxonomy" id="390850"/>
    <lineage>
        <taxon>Eukaryota</taxon>
        <taxon>Metazoa</taxon>
        <taxon>Ecdysozoa</taxon>
        <taxon>Nematoda</taxon>
        <taxon>Chromadorea</taxon>
        <taxon>Rhabditida</taxon>
        <taxon>Tylenchina</taxon>
        <taxon>Tylenchomorpha</taxon>
        <taxon>Tylenchoidea</taxon>
        <taxon>Meloidogynidae</taxon>
        <taxon>Meloidogyninae</taxon>
        <taxon>Meloidogyne</taxon>
    </lineage>
</organism>
<sequence length="196" mass="21961">MALKEFDKGPPRGSDDDCSKPDECRGLGECMNQTFLEVSWSRITPQVYAFTHLVGEVAEQGLKDSSTSMTNFSLTIDSSSTFTMNFKEEKTHNAKDNAVCVKKDTPIVKPETWTITNDGEFKDKGLLVFSLLPQNATFEYVGGQRKGHPDGPRCELFVKFVRCERLQATPCQLFNNNATDYFDDHRSSINGNIRAA</sequence>
<gene>
    <name evidence="1" type="ORF">MENTE1834_LOCUS18816</name>
</gene>
<dbReference type="Proteomes" id="UP001497535">
    <property type="component" value="Unassembled WGS sequence"/>
</dbReference>
<evidence type="ECO:0000313" key="2">
    <source>
        <dbReference type="Proteomes" id="UP001497535"/>
    </source>
</evidence>
<evidence type="ECO:0000313" key="1">
    <source>
        <dbReference type="EMBL" id="CAK5071128.1"/>
    </source>
</evidence>
<accession>A0ACB0YZT0</accession>
<name>A0ACB0YZT0_MELEN</name>
<reference evidence="1" key="1">
    <citation type="submission" date="2023-11" db="EMBL/GenBank/DDBJ databases">
        <authorList>
            <person name="Poullet M."/>
        </authorList>
    </citation>
    <scope>NUCLEOTIDE SEQUENCE</scope>
    <source>
        <strain evidence="1">E1834</strain>
    </source>
</reference>
<dbReference type="EMBL" id="CAVMJV010000022">
    <property type="protein sequence ID" value="CAK5071128.1"/>
    <property type="molecule type" value="Genomic_DNA"/>
</dbReference>